<dbReference type="EMBL" id="BAABBV010000001">
    <property type="protein sequence ID" value="GAA4153627.1"/>
    <property type="molecule type" value="Genomic_DNA"/>
</dbReference>
<organism evidence="1 2">
    <name type="scientific">Gryllotalpicola daejeonensis</name>
    <dbReference type="NCBI Taxonomy" id="993087"/>
    <lineage>
        <taxon>Bacteria</taxon>
        <taxon>Bacillati</taxon>
        <taxon>Actinomycetota</taxon>
        <taxon>Actinomycetes</taxon>
        <taxon>Micrococcales</taxon>
        <taxon>Microbacteriaceae</taxon>
        <taxon>Gryllotalpicola</taxon>
    </lineage>
</organism>
<proteinExistence type="predicted"/>
<sequence>MTKLILDGELREDPQFDARGQLFRFELRDLRHGRVHYGTTESDLIATVIAGYPATPRPTIADLAAQFAARRDFAIGAATALQLREISQYEEEHGAGALDLLPGNIARVLRADKRRWSGIRAWPGPVPLYVAESSVLFSRQPRLPRGRVEIIRDLDELSMLQSIAAINDLHLLDRSADADRDGPW</sequence>
<dbReference type="Proteomes" id="UP001415169">
    <property type="component" value="Unassembled WGS sequence"/>
</dbReference>
<protein>
    <submittedName>
        <fullName evidence="1">Uncharacterized protein</fullName>
    </submittedName>
</protein>
<evidence type="ECO:0000313" key="1">
    <source>
        <dbReference type="EMBL" id="GAA4153627.1"/>
    </source>
</evidence>
<keyword evidence="2" id="KW-1185">Reference proteome</keyword>
<name>A0ABP7ZCL2_9MICO</name>
<accession>A0ABP7ZCL2</accession>
<comment type="caution">
    <text evidence="1">The sequence shown here is derived from an EMBL/GenBank/DDBJ whole genome shotgun (WGS) entry which is preliminary data.</text>
</comment>
<reference evidence="1" key="1">
    <citation type="journal article" date="2014" name="Int. J. Syst. Evol. Microbiol.">
        <title>Complete genome of a new Firmicutes species belonging to the dominant human colonic microbiota ('Ruminococcus bicirculans') reveals two chromosomes and a selective capacity to utilize plant glucans.</title>
        <authorList>
            <consortium name="NISC Comparative Sequencing Program"/>
            <person name="Wegmann U."/>
            <person name="Louis P."/>
            <person name="Goesmann A."/>
            <person name="Henrissat B."/>
            <person name="Duncan S.H."/>
            <person name="Flint H.J."/>
        </authorList>
    </citation>
    <scope>NUCLEOTIDE SEQUENCE</scope>
    <source>
        <strain evidence="1">JCM 17590</strain>
    </source>
</reference>
<gene>
    <name evidence="1" type="ORF">GCM10022286_00260</name>
</gene>
<evidence type="ECO:0000313" key="2">
    <source>
        <dbReference type="Proteomes" id="UP001415169"/>
    </source>
</evidence>
<dbReference type="RefSeq" id="WP_344789711.1">
    <property type="nucleotide sequence ID" value="NZ_BAABBV010000001.1"/>
</dbReference>
<reference evidence="1" key="2">
    <citation type="submission" date="2023-12" db="EMBL/GenBank/DDBJ databases">
        <authorList>
            <person name="Sun Q."/>
            <person name="Inoue M."/>
        </authorList>
    </citation>
    <scope>NUCLEOTIDE SEQUENCE</scope>
    <source>
        <strain evidence="1">JCM 17590</strain>
    </source>
</reference>